<dbReference type="InterPro" id="IPR029058">
    <property type="entry name" value="AB_hydrolase_fold"/>
</dbReference>
<dbReference type="GeneID" id="54300728"/>
<dbReference type="SUPFAM" id="SSF53474">
    <property type="entry name" value="alpha/beta-Hydrolases"/>
    <property type="match status" value="1"/>
</dbReference>
<evidence type="ECO:0000313" key="5">
    <source>
        <dbReference type="EMBL" id="KAF2141482.1"/>
    </source>
</evidence>
<proteinExistence type="predicted"/>
<dbReference type="OrthoDB" id="2152248at2759"/>
<feature type="compositionally biased region" description="Basic residues" evidence="3">
    <location>
        <begin position="106"/>
        <end position="115"/>
    </location>
</feature>
<dbReference type="InterPro" id="IPR002925">
    <property type="entry name" value="Dienelactn_hydro"/>
</dbReference>
<organism evidence="5 6">
    <name type="scientific">Aplosporella prunicola CBS 121167</name>
    <dbReference type="NCBI Taxonomy" id="1176127"/>
    <lineage>
        <taxon>Eukaryota</taxon>
        <taxon>Fungi</taxon>
        <taxon>Dikarya</taxon>
        <taxon>Ascomycota</taxon>
        <taxon>Pezizomycotina</taxon>
        <taxon>Dothideomycetes</taxon>
        <taxon>Dothideomycetes incertae sedis</taxon>
        <taxon>Botryosphaeriales</taxon>
        <taxon>Aplosporellaceae</taxon>
        <taxon>Aplosporella</taxon>
    </lineage>
</organism>
<sequence length="303" mass="33492">MSAPQPLDPGHLYAETKHISFTFYEQTVSAAPYGYEFFVSVPPTYETQLDKSWPLVMFLHGAGESQRGPNESYACLRHGIPKIILCYDKLKGGAEPSIDIPLAPRLRGRNPNKGKNRGDADLSSTPVSEDVCKIVAEEFVTVTPVLNMNNGYGWNASVLTSLLDTILPSFRVDPARIHLTGFSMGGYGIWDLALHTPARFATLTPICGGADMIRASQIKHVPQWVHHGELDDIIPISQSKKMVDALKKAGAQKVQFTRYPNAAHDCWTDAYADLELWRWMLETRNESGGIVEALPEQDKAPVA</sequence>
<dbReference type="Proteomes" id="UP000799438">
    <property type="component" value="Unassembled WGS sequence"/>
</dbReference>
<dbReference type="PANTHER" id="PTHR43037:SF5">
    <property type="entry name" value="FERULOYL ESTERASE"/>
    <property type="match status" value="1"/>
</dbReference>
<feature type="domain" description="Dienelactone hydrolase" evidence="4">
    <location>
        <begin position="170"/>
        <end position="264"/>
    </location>
</feature>
<feature type="region of interest" description="Disordered" evidence="3">
    <location>
        <begin position="101"/>
        <end position="125"/>
    </location>
</feature>
<evidence type="ECO:0000256" key="1">
    <source>
        <dbReference type="ARBA" id="ARBA00022729"/>
    </source>
</evidence>
<evidence type="ECO:0000256" key="3">
    <source>
        <dbReference type="SAM" id="MobiDB-lite"/>
    </source>
</evidence>
<evidence type="ECO:0000259" key="4">
    <source>
        <dbReference type="Pfam" id="PF01738"/>
    </source>
</evidence>
<accession>A0A6A6BB78</accession>
<dbReference type="RefSeq" id="XP_033397195.1">
    <property type="nucleotide sequence ID" value="XM_033543231.1"/>
</dbReference>
<keyword evidence="6" id="KW-1185">Reference proteome</keyword>
<evidence type="ECO:0000313" key="6">
    <source>
        <dbReference type="Proteomes" id="UP000799438"/>
    </source>
</evidence>
<dbReference type="Gene3D" id="3.40.50.1820">
    <property type="entry name" value="alpha/beta hydrolase"/>
    <property type="match status" value="1"/>
</dbReference>
<reference evidence="5" key="1">
    <citation type="journal article" date="2020" name="Stud. Mycol.">
        <title>101 Dothideomycetes genomes: a test case for predicting lifestyles and emergence of pathogens.</title>
        <authorList>
            <person name="Haridas S."/>
            <person name="Albert R."/>
            <person name="Binder M."/>
            <person name="Bloem J."/>
            <person name="Labutti K."/>
            <person name="Salamov A."/>
            <person name="Andreopoulos B."/>
            <person name="Baker S."/>
            <person name="Barry K."/>
            <person name="Bills G."/>
            <person name="Bluhm B."/>
            <person name="Cannon C."/>
            <person name="Castanera R."/>
            <person name="Culley D."/>
            <person name="Daum C."/>
            <person name="Ezra D."/>
            <person name="Gonzalez J."/>
            <person name="Henrissat B."/>
            <person name="Kuo A."/>
            <person name="Liang C."/>
            <person name="Lipzen A."/>
            <person name="Lutzoni F."/>
            <person name="Magnuson J."/>
            <person name="Mondo S."/>
            <person name="Nolan M."/>
            <person name="Ohm R."/>
            <person name="Pangilinan J."/>
            <person name="Park H.-J."/>
            <person name="Ramirez L."/>
            <person name="Alfaro M."/>
            <person name="Sun H."/>
            <person name="Tritt A."/>
            <person name="Yoshinaga Y."/>
            <person name="Zwiers L.-H."/>
            <person name="Turgeon B."/>
            <person name="Goodwin S."/>
            <person name="Spatafora J."/>
            <person name="Crous P."/>
            <person name="Grigoriev I."/>
        </authorList>
    </citation>
    <scope>NUCLEOTIDE SEQUENCE</scope>
    <source>
        <strain evidence="5">CBS 121167</strain>
    </source>
</reference>
<keyword evidence="1" id="KW-0732">Signal</keyword>
<dbReference type="PANTHER" id="PTHR43037">
    <property type="entry name" value="UNNAMED PRODUCT-RELATED"/>
    <property type="match status" value="1"/>
</dbReference>
<name>A0A6A6BB78_9PEZI</name>
<dbReference type="EMBL" id="ML995487">
    <property type="protein sequence ID" value="KAF2141482.1"/>
    <property type="molecule type" value="Genomic_DNA"/>
</dbReference>
<keyword evidence="2" id="KW-0378">Hydrolase</keyword>
<gene>
    <name evidence="5" type="ORF">K452DRAFT_309232</name>
</gene>
<protein>
    <recommendedName>
        <fullName evidence="4">Dienelactone hydrolase domain-containing protein</fullName>
    </recommendedName>
</protein>
<dbReference type="AlphaFoldDB" id="A0A6A6BB78"/>
<evidence type="ECO:0000256" key="2">
    <source>
        <dbReference type="ARBA" id="ARBA00022801"/>
    </source>
</evidence>
<dbReference type="Pfam" id="PF01738">
    <property type="entry name" value="DLH"/>
    <property type="match status" value="1"/>
</dbReference>
<dbReference type="GO" id="GO:0016787">
    <property type="term" value="F:hydrolase activity"/>
    <property type="evidence" value="ECO:0007669"/>
    <property type="project" value="UniProtKB-KW"/>
</dbReference>
<dbReference type="InterPro" id="IPR050955">
    <property type="entry name" value="Plant_Biomass_Hydrol_Est"/>
</dbReference>